<keyword evidence="1" id="KW-0145">Chemotaxis</keyword>
<dbReference type="Gene3D" id="3.40.1550.10">
    <property type="entry name" value="CheC-like"/>
    <property type="match status" value="1"/>
</dbReference>
<accession>F3YUX0</accession>
<reference evidence="3 4" key="1">
    <citation type="journal article" date="2011" name="J. Bacteriol.">
        <title>Genome sequence of the mercury-methylating and pleomorphic Desulfovibrio africanus Strain Walvis Bay.</title>
        <authorList>
            <person name="Brown S.D."/>
            <person name="Wall J.D."/>
            <person name="Kucken A.M."/>
            <person name="Gilmour C.C."/>
            <person name="Podar M."/>
            <person name="Brandt C.C."/>
            <person name="Teshima H."/>
            <person name="Detter J.C."/>
            <person name="Han C.S."/>
            <person name="Land M.L."/>
            <person name="Lucas S."/>
            <person name="Han J."/>
            <person name="Pennacchio L."/>
            <person name="Nolan M."/>
            <person name="Pitluck S."/>
            <person name="Woyke T."/>
            <person name="Goodwin L."/>
            <person name="Palumbo A.V."/>
            <person name="Elias D.A."/>
        </authorList>
    </citation>
    <scope>NUCLEOTIDE SEQUENCE [LARGE SCALE GENOMIC DNA]</scope>
    <source>
        <strain evidence="3 4">Walvis Bay</strain>
    </source>
</reference>
<organism evidence="3 4">
    <name type="scientific">Desulfocurvibacter africanus subsp. africanus str. Walvis Bay</name>
    <dbReference type="NCBI Taxonomy" id="690850"/>
    <lineage>
        <taxon>Bacteria</taxon>
        <taxon>Pseudomonadati</taxon>
        <taxon>Thermodesulfobacteriota</taxon>
        <taxon>Desulfovibrionia</taxon>
        <taxon>Desulfovibrionales</taxon>
        <taxon>Desulfovibrionaceae</taxon>
        <taxon>Desulfocurvibacter</taxon>
    </lineage>
</organism>
<dbReference type="STRING" id="690850.Desaf_0796"/>
<dbReference type="AlphaFoldDB" id="F3YUX0"/>
<dbReference type="Pfam" id="PF13690">
    <property type="entry name" value="CheX"/>
    <property type="match status" value="1"/>
</dbReference>
<dbReference type="HOGENOM" id="CLU_116290_0_0_7"/>
<dbReference type="CDD" id="cd17906">
    <property type="entry name" value="CheX"/>
    <property type="match status" value="1"/>
</dbReference>
<sequence>MAIRYDVNFINPFLQAVMDTFLKLANMNLTPGKPFVKEKGAPRGDISGIIAIKGKLKGSIALTLSESVALAAVQGLMGAPKQEIDTDVRDLVGEMTNIISGQGRRVLADMGHHFDAAIPEIVVGKEHIINHKATGPILAIPFNTTEGEIVVEICLEASSFKR</sequence>
<dbReference type="GO" id="GO:0006935">
    <property type="term" value="P:chemotaxis"/>
    <property type="evidence" value="ECO:0007669"/>
    <property type="project" value="UniProtKB-KW"/>
</dbReference>
<dbReference type="SUPFAM" id="SSF103039">
    <property type="entry name" value="CheC-like"/>
    <property type="match status" value="1"/>
</dbReference>
<evidence type="ECO:0000256" key="1">
    <source>
        <dbReference type="ARBA" id="ARBA00022500"/>
    </source>
</evidence>
<dbReference type="InterPro" id="IPR028976">
    <property type="entry name" value="CheC-like_sf"/>
</dbReference>
<dbReference type="InterPro" id="IPR038756">
    <property type="entry name" value="CheX-like"/>
</dbReference>
<proteinExistence type="predicted"/>
<keyword evidence="4" id="KW-1185">Reference proteome</keyword>
<dbReference type="KEGG" id="daf:Desaf_0796"/>
<dbReference type="eggNOG" id="COG1406">
    <property type="taxonomic scope" value="Bacteria"/>
</dbReference>
<feature type="domain" description="Chemotaxis phosphatase CheX-like" evidence="2">
    <location>
        <begin position="46"/>
        <end position="143"/>
    </location>
</feature>
<protein>
    <submittedName>
        <fullName evidence="3">Chemotaxis protein CheX</fullName>
    </submittedName>
</protein>
<dbReference type="InterPro" id="IPR028051">
    <property type="entry name" value="CheX-like_dom"/>
</dbReference>
<dbReference type="EMBL" id="CP003221">
    <property type="protein sequence ID" value="EGJ49147.1"/>
    <property type="molecule type" value="Genomic_DNA"/>
</dbReference>
<gene>
    <name evidence="3" type="ORF">Desaf_0796</name>
</gene>
<dbReference type="PANTHER" id="PTHR39452:SF1">
    <property type="entry name" value="CHEY-P PHOSPHATASE CHEX"/>
    <property type="match status" value="1"/>
</dbReference>
<name>F3YUX0_DESAF</name>
<evidence type="ECO:0000313" key="3">
    <source>
        <dbReference type="EMBL" id="EGJ49147.1"/>
    </source>
</evidence>
<evidence type="ECO:0000259" key="2">
    <source>
        <dbReference type="Pfam" id="PF13690"/>
    </source>
</evidence>
<dbReference type="Proteomes" id="UP000007844">
    <property type="component" value="Chromosome"/>
</dbReference>
<dbReference type="RefSeq" id="WP_005986252.1">
    <property type="nucleotide sequence ID" value="NC_016629.1"/>
</dbReference>
<evidence type="ECO:0000313" key="4">
    <source>
        <dbReference type="Proteomes" id="UP000007844"/>
    </source>
</evidence>
<dbReference type="PANTHER" id="PTHR39452">
    <property type="entry name" value="CHEY-P PHOSPHATASE CHEX"/>
    <property type="match status" value="1"/>
</dbReference>